<keyword evidence="4 8" id="KW-0547">Nucleotide-binding</keyword>
<dbReference type="InterPro" id="IPR004484">
    <property type="entry name" value="CbiA/CobB_synth"/>
</dbReference>
<dbReference type="CDD" id="cd05388">
    <property type="entry name" value="CobB_N"/>
    <property type="match status" value="1"/>
</dbReference>
<dbReference type="PANTHER" id="PTHR43873">
    <property type="entry name" value="COBYRINATE A,C-DIAMIDE SYNTHASE"/>
    <property type="match status" value="1"/>
</dbReference>
<dbReference type="AlphaFoldDB" id="A0A6V8LT92"/>
<keyword evidence="7 8" id="KW-0315">Glutamine amidotransferase</keyword>
<feature type="domain" description="CobB/CobQ-like glutamine amidotransferase" evidence="11">
    <location>
        <begin position="269"/>
        <end position="459"/>
    </location>
</feature>
<keyword evidence="3 8" id="KW-0436">Ligase</keyword>
<keyword evidence="13" id="KW-1185">Reference proteome</keyword>
<comment type="similarity">
    <text evidence="8">Belongs to the CobB/CbiA family.</text>
</comment>
<evidence type="ECO:0000256" key="6">
    <source>
        <dbReference type="ARBA" id="ARBA00022842"/>
    </source>
</evidence>
<evidence type="ECO:0000256" key="4">
    <source>
        <dbReference type="ARBA" id="ARBA00022741"/>
    </source>
</evidence>
<comment type="pathway">
    <text evidence="8">Cofactor biosynthesis; adenosylcobalamin biosynthesis; cob(II)yrinate a,c-diamide from sirohydrochlorin (anaerobic route): step 10/10.</text>
</comment>
<dbReference type="Gene3D" id="3.40.50.880">
    <property type="match status" value="1"/>
</dbReference>
<dbReference type="InterPro" id="IPR029062">
    <property type="entry name" value="Class_I_gatase-like"/>
</dbReference>
<evidence type="ECO:0000256" key="8">
    <source>
        <dbReference type="HAMAP-Rule" id="MF_00027"/>
    </source>
</evidence>
<dbReference type="PANTHER" id="PTHR43873:SF1">
    <property type="entry name" value="COBYRINATE A,C-DIAMIDE SYNTHASE"/>
    <property type="match status" value="1"/>
</dbReference>
<feature type="site" description="Increases nucleophilicity of active site Cys" evidence="8">
    <location>
        <position position="453"/>
    </location>
</feature>
<dbReference type="GO" id="GO:0009236">
    <property type="term" value="P:cobalamin biosynthetic process"/>
    <property type="evidence" value="ECO:0007669"/>
    <property type="project" value="UniProtKB-UniRule"/>
</dbReference>
<evidence type="ECO:0000256" key="7">
    <source>
        <dbReference type="ARBA" id="ARBA00022962"/>
    </source>
</evidence>
<dbReference type="HAMAP" id="MF_00027">
    <property type="entry name" value="CobB_CbiA"/>
    <property type="match status" value="1"/>
</dbReference>
<comment type="caution">
    <text evidence="12">The sequence shown here is derived from an EMBL/GenBank/DDBJ whole genome shotgun (WGS) entry which is preliminary data.</text>
</comment>
<comment type="domain">
    <text evidence="8">Comprises of two domains. The C-terminal domain contains the binding site for glutamine and catalyzes the hydrolysis of this substrate to glutamate and ammonia. The N-terminal domain is anticipated to bind ATP and cobyrinate and catalyzes the ultimate synthesis of the diamide product. The ammonia produced via the glutaminase domain is probably translocated to the adjacent domain via a molecular tunnel, where it reacts with an activated intermediate.</text>
</comment>
<dbReference type="NCBIfam" id="NF002204">
    <property type="entry name" value="PRK01077.1"/>
    <property type="match status" value="1"/>
</dbReference>
<feature type="domain" description="CobQ/CobB/MinD/ParA nucleotide binding" evidence="10">
    <location>
        <begin position="6"/>
        <end position="190"/>
    </location>
</feature>
<accession>A0A6V8LT92</accession>
<dbReference type="Proteomes" id="UP000494245">
    <property type="component" value="Unassembled WGS sequence"/>
</dbReference>
<dbReference type="NCBIfam" id="TIGR00379">
    <property type="entry name" value="cobB"/>
    <property type="match status" value="1"/>
</dbReference>
<dbReference type="PROSITE" id="PS51274">
    <property type="entry name" value="GATASE_COBBQ"/>
    <property type="match status" value="1"/>
</dbReference>
<comment type="cofactor">
    <cofactor evidence="1 8">
        <name>Mg(2+)</name>
        <dbReference type="ChEBI" id="CHEBI:18420"/>
    </cofactor>
</comment>
<comment type="function">
    <text evidence="8">Catalyzes the ATP-dependent amidation of the two carboxylate groups at positions a and c of cobyrinate, using either L-glutamine or ammonia as the nitrogen source.</text>
</comment>
<dbReference type="Pfam" id="PF01656">
    <property type="entry name" value="CbiA"/>
    <property type="match status" value="1"/>
</dbReference>
<dbReference type="InterPro" id="IPR011698">
    <property type="entry name" value="GATase_3"/>
</dbReference>
<feature type="region of interest" description="Disordered" evidence="9">
    <location>
        <begin position="235"/>
        <end position="260"/>
    </location>
</feature>
<proteinExistence type="inferred from homology"/>
<dbReference type="Pfam" id="PF07685">
    <property type="entry name" value="GATase_3"/>
    <property type="match status" value="1"/>
</dbReference>
<dbReference type="InterPro" id="IPR002586">
    <property type="entry name" value="CobQ/CobB/MinD/ParA_Nub-bd_dom"/>
</dbReference>
<dbReference type="SUPFAM" id="SSF52317">
    <property type="entry name" value="Class I glutamine amidotransferase-like"/>
    <property type="match status" value="1"/>
</dbReference>
<comment type="miscellaneous">
    <text evidence="8">The a and c carboxylates of cobyrinate are activated for nucleophilic attack via formation of a phosphorylated intermediate by ATP. CbiA catalyzes first the amidation of the c-carboxylate, and then that of the a-carboxylate.</text>
</comment>
<comment type="catalytic activity">
    <reaction evidence="8">
        <text>cob(II)yrinate + 2 L-glutamine + 2 ATP + 2 H2O = cob(II)yrinate a,c diamide + 2 L-glutamate + 2 ADP + 2 phosphate + 2 H(+)</text>
        <dbReference type="Rhea" id="RHEA:26289"/>
        <dbReference type="ChEBI" id="CHEBI:15377"/>
        <dbReference type="ChEBI" id="CHEBI:15378"/>
        <dbReference type="ChEBI" id="CHEBI:29985"/>
        <dbReference type="ChEBI" id="CHEBI:30616"/>
        <dbReference type="ChEBI" id="CHEBI:43474"/>
        <dbReference type="ChEBI" id="CHEBI:58359"/>
        <dbReference type="ChEBI" id="CHEBI:58537"/>
        <dbReference type="ChEBI" id="CHEBI:58894"/>
        <dbReference type="ChEBI" id="CHEBI:456216"/>
        <dbReference type="EC" id="6.3.5.11"/>
    </reaction>
</comment>
<dbReference type="RefSeq" id="WP_173081323.1">
    <property type="nucleotide sequence ID" value="NZ_BLTE01000002.1"/>
</dbReference>
<reference evidence="12 13" key="1">
    <citation type="submission" date="2020-04" db="EMBL/GenBank/DDBJ databases">
        <authorList>
            <consortium name="Desulfovibrio sp. FSS-1 genome sequencing consortium"/>
            <person name="Shimoshige H."/>
            <person name="Kobayashi H."/>
            <person name="Maekawa T."/>
        </authorList>
    </citation>
    <scope>NUCLEOTIDE SEQUENCE [LARGE SCALE GENOMIC DNA]</scope>
    <source>
        <strain evidence="12 13">SIID29052-01</strain>
    </source>
</reference>
<dbReference type="CDD" id="cd03130">
    <property type="entry name" value="GATase1_CobB"/>
    <property type="match status" value="1"/>
</dbReference>
<feature type="active site" description="Nucleophile" evidence="8">
    <location>
        <position position="350"/>
    </location>
</feature>
<gene>
    <name evidence="12" type="primary">cbiA_1</name>
    <name evidence="8" type="synonym">cbiA</name>
    <name evidence="12" type="ORF">NNJEOMEG_00685</name>
</gene>
<evidence type="ECO:0000259" key="10">
    <source>
        <dbReference type="Pfam" id="PF01656"/>
    </source>
</evidence>
<evidence type="ECO:0000256" key="3">
    <source>
        <dbReference type="ARBA" id="ARBA00022598"/>
    </source>
</evidence>
<keyword evidence="2 8" id="KW-0169">Cobalamin biosynthesis</keyword>
<evidence type="ECO:0000313" key="13">
    <source>
        <dbReference type="Proteomes" id="UP000494245"/>
    </source>
</evidence>
<dbReference type="GO" id="GO:0005524">
    <property type="term" value="F:ATP binding"/>
    <property type="evidence" value="ECO:0007669"/>
    <property type="project" value="UniProtKB-UniRule"/>
</dbReference>
<evidence type="ECO:0000256" key="5">
    <source>
        <dbReference type="ARBA" id="ARBA00022840"/>
    </source>
</evidence>
<dbReference type="UniPathway" id="UPA00148">
    <property type="reaction ID" value="UER00231"/>
</dbReference>
<evidence type="ECO:0000256" key="9">
    <source>
        <dbReference type="SAM" id="MobiDB-lite"/>
    </source>
</evidence>
<protein>
    <recommendedName>
        <fullName evidence="8">Cobyrinate a,c-diamide synthase</fullName>
        <ecNumber evidence="8">6.3.5.11</ecNumber>
    </recommendedName>
    <alternativeName>
        <fullName evidence="8">Cobyrinic acid a,c-diamide synthetase</fullName>
    </alternativeName>
</protein>
<feature type="compositionally biased region" description="Pro residues" evidence="9">
    <location>
        <begin position="245"/>
        <end position="256"/>
    </location>
</feature>
<evidence type="ECO:0000256" key="1">
    <source>
        <dbReference type="ARBA" id="ARBA00001946"/>
    </source>
</evidence>
<evidence type="ECO:0000256" key="2">
    <source>
        <dbReference type="ARBA" id="ARBA00022573"/>
    </source>
</evidence>
<dbReference type="Gene3D" id="3.40.50.300">
    <property type="entry name" value="P-loop containing nucleotide triphosphate hydrolases"/>
    <property type="match status" value="2"/>
</dbReference>
<dbReference type="EMBL" id="BLTE01000002">
    <property type="protein sequence ID" value="GFK92857.1"/>
    <property type="molecule type" value="Genomic_DNA"/>
</dbReference>
<reference evidence="12 13" key="2">
    <citation type="submission" date="2020-05" db="EMBL/GenBank/DDBJ databases">
        <title>Draft genome sequence of Desulfovibrio sp. strainFSS-1.</title>
        <authorList>
            <person name="Shimoshige H."/>
            <person name="Kobayashi H."/>
            <person name="Maekawa T."/>
        </authorList>
    </citation>
    <scope>NUCLEOTIDE SEQUENCE [LARGE SCALE GENOMIC DNA]</scope>
    <source>
        <strain evidence="12 13">SIID29052-01</strain>
    </source>
</reference>
<dbReference type="EC" id="6.3.5.11" evidence="8"/>
<keyword evidence="6 8" id="KW-0460">Magnesium</keyword>
<organism evidence="12 13">
    <name type="scientific">Fundidesulfovibrio magnetotacticus</name>
    <dbReference type="NCBI Taxonomy" id="2730080"/>
    <lineage>
        <taxon>Bacteria</taxon>
        <taxon>Pseudomonadati</taxon>
        <taxon>Thermodesulfobacteriota</taxon>
        <taxon>Desulfovibrionia</taxon>
        <taxon>Desulfovibrionales</taxon>
        <taxon>Desulfovibrionaceae</taxon>
        <taxon>Fundidesulfovibrio</taxon>
    </lineage>
</organism>
<evidence type="ECO:0000313" key="12">
    <source>
        <dbReference type="EMBL" id="GFK92857.1"/>
    </source>
</evidence>
<sequence length="475" mass="49593">MTRSLLVAGVSSGCGKTSVTLGLLAALTRRGVAVAPFKTGPDFIDPGLHRLACGRTSHNLDSWMLPDAANRALLARHARGSGLALIEGAMGLFDGTGPPGGPGSAAHMARLLGAPVALVADARGMAQSVAALATGYARFDPRLRVAGLILNRVGGPGHREVLAEALEATGVPLLGMLARDESLALPSRHLGLVTAEDLEHRPGWLERLADWVEAGIDLDRLLALLPEHAQEAHAPTTLAARVPAPDAPVPDMPEPDPAAASGAERVRLGLARDRAFCFVYEENLRLLEAAGAEIVPFSPLADARLPESLHGLYLPGGYPELHARTLSENRTMLEALRAFCASGRPVLAECGGFMALMDSLVDAAGRRWPMAGAFPCAARMGPRFAALGYREARFVRDTPLGPAGTTARGHEFHYSSLESAPNLPGAYDISGRKGPLPGPGGFLAGNALGSYVHLHFASNPGLAPAFADAMRRAGG</sequence>
<dbReference type="GO" id="GO:0042242">
    <property type="term" value="F:cobyrinic acid a,c-diamide synthase activity"/>
    <property type="evidence" value="ECO:0007669"/>
    <property type="project" value="UniProtKB-UniRule"/>
</dbReference>
<dbReference type="SUPFAM" id="SSF52540">
    <property type="entry name" value="P-loop containing nucleoside triphosphate hydrolases"/>
    <property type="match status" value="1"/>
</dbReference>
<keyword evidence="5 8" id="KW-0067">ATP-binding</keyword>
<evidence type="ECO:0000259" key="11">
    <source>
        <dbReference type="Pfam" id="PF07685"/>
    </source>
</evidence>
<dbReference type="InterPro" id="IPR027417">
    <property type="entry name" value="P-loop_NTPase"/>
</dbReference>
<name>A0A6V8LT92_9BACT</name>